<dbReference type="InterPro" id="IPR023753">
    <property type="entry name" value="FAD/NAD-binding_dom"/>
</dbReference>
<protein>
    <submittedName>
        <fullName evidence="7">NAD(P)/FAD-dependent oxidoreductase</fullName>
    </submittedName>
</protein>
<comment type="similarity">
    <text evidence="1">Belongs to the NADH dehydrogenase family.</text>
</comment>
<evidence type="ECO:0000256" key="2">
    <source>
        <dbReference type="ARBA" id="ARBA00022630"/>
    </source>
</evidence>
<dbReference type="Proteomes" id="UP001501072">
    <property type="component" value="Unassembled WGS sequence"/>
</dbReference>
<evidence type="ECO:0000259" key="6">
    <source>
        <dbReference type="Pfam" id="PF07992"/>
    </source>
</evidence>
<keyword evidence="4" id="KW-0560">Oxidoreductase</keyword>
<dbReference type="PRINTS" id="PR00411">
    <property type="entry name" value="PNDRDTASEI"/>
</dbReference>
<keyword evidence="8" id="KW-1185">Reference proteome</keyword>
<dbReference type="InterPro" id="IPR045024">
    <property type="entry name" value="NDH-2"/>
</dbReference>
<organism evidence="7 8">
    <name type="scientific">Streptomyces thermogriseus</name>
    <dbReference type="NCBI Taxonomy" id="75292"/>
    <lineage>
        <taxon>Bacteria</taxon>
        <taxon>Bacillati</taxon>
        <taxon>Actinomycetota</taxon>
        <taxon>Actinomycetes</taxon>
        <taxon>Kitasatosporales</taxon>
        <taxon>Streptomycetaceae</taxon>
        <taxon>Streptomyces</taxon>
    </lineage>
</organism>
<dbReference type="SUPFAM" id="SSF51905">
    <property type="entry name" value="FAD/NAD(P)-binding domain"/>
    <property type="match status" value="1"/>
</dbReference>
<evidence type="ECO:0000256" key="4">
    <source>
        <dbReference type="ARBA" id="ARBA00023002"/>
    </source>
</evidence>
<keyword evidence="2" id="KW-0285">Flavoprotein</keyword>
<dbReference type="PRINTS" id="PR00368">
    <property type="entry name" value="FADPNR"/>
</dbReference>
<dbReference type="PANTHER" id="PTHR43706:SF45">
    <property type="entry name" value="NADH DEHYDROGENASE-LIKE PROTEIN RV1812C"/>
    <property type="match status" value="1"/>
</dbReference>
<evidence type="ECO:0000313" key="8">
    <source>
        <dbReference type="Proteomes" id="UP001501072"/>
    </source>
</evidence>
<evidence type="ECO:0000256" key="1">
    <source>
        <dbReference type="ARBA" id="ARBA00005272"/>
    </source>
</evidence>
<evidence type="ECO:0000313" key="7">
    <source>
        <dbReference type="EMBL" id="GAA1011743.1"/>
    </source>
</evidence>
<evidence type="ECO:0000256" key="3">
    <source>
        <dbReference type="ARBA" id="ARBA00022827"/>
    </source>
</evidence>
<keyword evidence="3" id="KW-0274">FAD</keyword>
<dbReference type="InterPro" id="IPR036188">
    <property type="entry name" value="FAD/NAD-bd_sf"/>
</dbReference>
<evidence type="ECO:0000256" key="5">
    <source>
        <dbReference type="ARBA" id="ARBA00023027"/>
    </source>
</evidence>
<keyword evidence="5" id="KW-0520">NAD</keyword>
<comment type="caution">
    <text evidence="7">The sequence shown here is derived from an EMBL/GenBank/DDBJ whole genome shotgun (WGS) entry which is preliminary data.</text>
</comment>
<sequence length="454" mass="49090">MTRPRILVVGAGFAGVECVRRLERRLSPGEADITLVTPVSYQLYLPLLPQVASGVLTPQSIALSLRRSTKYRTRIIPGGAIGVDLRAKVCVIRTITDRVVDEPYDYIVLAPGSVTRTFDIPGLVDHAFGLKTLAEAAYIRDHVISQLDLADASDDPAERAARLQFVVVGGGYAGTETAACLQRLTHAAVQRYPRLDQSLIKWHLIDIAPKLMPELGDKLGRSAQEYLRRRGVEISLGVSVSRAGPEQVVLTDGRVVPTHTLIWTAGVVASPLIATLGADTVKGRLAVTAEMTLPGYDGVFALGDSAAVPDLDKGDGAVCPPTAQHATRQGRQAADNLIAALRGRPMRPYRHRDLGLVVDLGGKDAVARPLGLELHGLPAQVVTRGYHLAAMRTNVAKTRVATNWLLNAVAGDDFVRTGFQSRRPATLKDSEYVHAYLTPEQVREYVAREHSGRP</sequence>
<dbReference type="PANTHER" id="PTHR43706">
    <property type="entry name" value="NADH DEHYDROGENASE"/>
    <property type="match status" value="1"/>
</dbReference>
<proteinExistence type="inferred from homology"/>
<dbReference type="Gene3D" id="3.50.50.100">
    <property type="match status" value="1"/>
</dbReference>
<feature type="domain" description="FAD/NAD(P)-binding" evidence="6">
    <location>
        <begin position="5"/>
        <end position="330"/>
    </location>
</feature>
<accession>A0ABN1T0X5</accession>
<reference evidence="7 8" key="1">
    <citation type="journal article" date="2019" name="Int. J. Syst. Evol. Microbiol.">
        <title>The Global Catalogue of Microorganisms (GCM) 10K type strain sequencing project: providing services to taxonomists for standard genome sequencing and annotation.</title>
        <authorList>
            <consortium name="The Broad Institute Genomics Platform"/>
            <consortium name="The Broad Institute Genome Sequencing Center for Infectious Disease"/>
            <person name="Wu L."/>
            <person name="Ma J."/>
        </authorList>
    </citation>
    <scope>NUCLEOTIDE SEQUENCE [LARGE SCALE GENOMIC DNA]</scope>
    <source>
        <strain evidence="7 8">JCM 11269</strain>
    </source>
</reference>
<dbReference type="EMBL" id="BAAAHU010000034">
    <property type="protein sequence ID" value="GAA1011743.1"/>
    <property type="molecule type" value="Genomic_DNA"/>
</dbReference>
<dbReference type="Pfam" id="PF07992">
    <property type="entry name" value="Pyr_redox_2"/>
    <property type="match status" value="1"/>
</dbReference>
<name>A0ABN1T0X5_9ACTN</name>
<gene>
    <name evidence="7" type="ORF">GCM10009564_33450</name>
</gene>